<accession>A0A0F4Z0R7</accession>
<name>A0A0F4Z0R7_RASE3</name>
<reference evidence="1 2" key="1">
    <citation type="submission" date="2015-04" db="EMBL/GenBank/DDBJ databases">
        <authorList>
            <person name="Heijne W.H."/>
            <person name="Fedorova N.D."/>
            <person name="Nierman W.C."/>
            <person name="Vollebregt A.W."/>
            <person name="Zhao Z."/>
            <person name="Wu L."/>
            <person name="Kumar M."/>
            <person name="Stam H."/>
            <person name="van den Berg M.A."/>
            <person name="Pel H.J."/>
        </authorList>
    </citation>
    <scope>NUCLEOTIDE SEQUENCE [LARGE SCALE GENOMIC DNA]</scope>
    <source>
        <strain evidence="1 2">CBS 393.64</strain>
    </source>
</reference>
<evidence type="ECO:0000313" key="1">
    <source>
        <dbReference type="EMBL" id="KKA23955.1"/>
    </source>
</evidence>
<dbReference type="AlphaFoldDB" id="A0A0F4Z0R7"/>
<protein>
    <submittedName>
        <fullName evidence="1">Uncharacterized protein</fullName>
    </submittedName>
</protein>
<comment type="caution">
    <text evidence="1">The sequence shown here is derived from an EMBL/GenBank/DDBJ whole genome shotgun (WGS) entry which is preliminary data.</text>
</comment>
<evidence type="ECO:0000313" key="2">
    <source>
        <dbReference type="Proteomes" id="UP000053958"/>
    </source>
</evidence>
<organism evidence="1 2">
    <name type="scientific">Rasamsonia emersonii (strain ATCC 16479 / CBS 393.64 / IMI 116815)</name>
    <dbReference type="NCBI Taxonomy" id="1408163"/>
    <lineage>
        <taxon>Eukaryota</taxon>
        <taxon>Fungi</taxon>
        <taxon>Dikarya</taxon>
        <taxon>Ascomycota</taxon>
        <taxon>Pezizomycotina</taxon>
        <taxon>Eurotiomycetes</taxon>
        <taxon>Eurotiomycetidae</taxon>
        <taxon>Eurotiales</taxon>
        <taxon>Trichocomaceae</taxon>
        <taxon>Rasamsonia</taxon>
    </lineage>
</organism>
<keyword evidence="2" id="KW-1185">Reference proteome</keyword>
<dbReference type="RefSeq" id="XP_013330567.1">
    <property type="nucleotide sequence ID" value="XM_013475113.1"/>
</dbReference>
<dbReference type="EMBL" id="LASV01000080">
    <property type="protein sequence ID" value="KKA23955.1"/>
    <property type="molecule type" value="Genomic_DNA"/>
</dbReference>
<dbReference type="GeneID" id="25314347"/>
<sequence length="363" mass="40401">MAILLSRSLQTAITTRESLYASKQALREDELVVFLAEAGHHDGEDVDDGGRRDDDAAIAIEQRAAKQAADEDEEELQRADPCDAGVAVVLELHRISSHFQGFSADKPKRIDVAKRAEHGPGMACRHRPGAKAALREVERSSLFETAVGRDLLGVCRHSGGAFAVKQPSWLTGMGVSVRFRSHGSLVLKNARVDKLVKTPDEDARRRFLGLISFPGYRSIRGNWTFQDVRRGLQNPVTGIEYRIKIATEPNAIFKSGPWYVLKQAEDSLLHASWAVIITIIVFSIRLSVFCVCEEAGRWTQGLLQVHERQALLRRKSVGTQFASDRETPWHDNEMSSQSRVFVIARPPDLAKRIPDIRSATTST</sequence>
<gene>
    <name evidence="1" type="ORF">T310_1996</name>
</gene>
<proteinExistence type="predicted"/>
<dbReference type="Proteomes" id="UP000053958">
    <property type="component" value="Unassembled WGS sequence"/>
</dbReference>